<feature type="compositionally biased region" description="Polar residues" evidence="1">
    <location>
        <begin position="268"/>
        <end position="278"/>
    </location>
</feature>
<dbReference type="GeneID" id="87804684"/>
<feature type="region of interest" description="Disordered" evidence="1">
    <location>
        <begin position="497"/>
        <end position="534"/>
    </location>
</feature>
<keyword evidence="2" id="KW-0472">Membrane</keyword>
<feature type="compositionally biased region" description="Polar residues" evidence="1">
    <location>
        <begin position="1245"/>
        <end position="1263"/>
    </location>
</feature>
<feature type="region of interest" description="Disordered" evidence="1">
    <location>
        <begin position="894"/>
        <end position="992"/>
    </location>
</feature>
<feature type="transmembrane region" description="Helical" evidence="2">
    <location>
        <begin position="101"/>
        <end position="123"/>
    </location>
</feature>
<feature type="transmembrane region" description="Helical" evidence="2">
    <location>
        <begin position="575"/>
        <end position="596"/>
    </location>
</feature>
<keyword evidence="4" id="KW-1185">Reference proteome</keyword>
<name>A0AAF0Y520_9TREE</name>
<protein>
    <submittedName>
        <fullName evidence="3">Uncharacterized protein</fullName>
    </submittedName>
</protein>
<organism evidence="3 4">
    <name type="scientific">Vanrija pseudolonga</name>
    <dbReference type="NCBI Taxonomy" id="143232"/>
    <lineage>
        <taxon>Eukaryota</taxon>
        <taxon>Fungi</taxon>
        <taxon>Dikarya</taxon>
        <taxon>Basidiomycota</taxon>
        <taxon>Agaricomycotina</taxon>
        <taxon>Tremellomycetes</taxon>
        <taxon>Trichosporonales</taxon>
        <taxon>Trichosporonaceae</taxon>
        <taxon>Vanrija</taxon>
    </lineage>
</organism>
<dbReference type="Proteomes" id="UP000827549">
    <property type="component" value="Chromosome 1"/>
</dbReference>
<dbReference type="RefSeq" id="XP_062623903.1">
    <property type="nucleotide sequence ID" value="XM_062767919.1"/>
</dbReference>
<feature type="transmembrane region" description="Helical" evidence="2">
    <location>
        <begin position="199"/>
        <end position="220"/>
    </location>
</feature>
<feature type="compositionally biased region" description="Polar residues" evidence="1">
    <location>
        <begin position="982"/>
        <end position="992"/>
    </location>
</feature>
<feature type="transmembrane region" description="Helical" evidence="2">
    <location>
        <begin position="174"/>
        <end position="193"/>
    </location>
</feature>
<feature type="compositionally biased region" description="Basic residues" evidence="1">
    <location>
        <begin position="966"/>
        <end position="978"/>
    </location>
</feature>
<feature type="region of interest" description="Disordered" evidence="1">
    <location>
        <begin position="268"/>
        <end position="376"/>
    </location>
</feature>
<accession>A0AAF0Y520</accession>
<feature type="compositionally biased region" description="Low complexity" evidence="1">
    <location>
        <begin position="1224"/>
        <end position="1242"/>
    </location>
</feature>
<feature type="region of interest" description="Disordered" evidence="1">
    <location>
        <begin position="1521"/>
        <end position="1599"/>
    </location>
</feature>
<feature type="transmembrane region" description="Helical" evidence="2">
    <location>
        <begin position="602"/>
        <end position="625"/>
    </location>
</feature>
<evidence type="ECO:0000313" key="4">
    <source>
        <dbReference type="Proteomes" id="UP000827549"/>
    </source>
</evidence>
<feature type="transmembrane region" description="Helical" evidence="2">
    <location>
        <begin position="68"/>
        <end position="95"/>
    </location>
</feature>
<proteinExistence type="predicted"/>
<feature type="compositionally biased region" description="Polar residues" evidence="1">
    <location>
        <begin position="1540"/>
        <end position="1549"/>
    </location>
</feature>
<evidence type="ECO:0000256" key="2">
    <source>
        <dbReference type="SAM" id="Phobius"/>
    </source>
</evidence>
<feature type="compositionally biased region" description="Polar residues" evidence="1">
    <location>
        <begin position="955"/>
        <end position="964"/>
    </location>
</feature>
<feature type="compositionally biased region" description="Pro residues" evidence="1">
    <location>
        <begin position="510"/>
        <end position="527"/>
    </location>
</feature>
<feature type="compositionally biased region" description="Polar residues" evidence="1">
    <location>
        <begin position="933"/>
        <end position="945"/>
    </location>
</feature>
<evidence type="ECO:0000256" key="1">
    <source>
        <dbReference type="SAM" id="MobiDB-lite"/>
    </source>
</evidence>
<dbReference type="EMBL" id="CP086714">
    <property type="protein sequence ID" value="WOO77871.1"/>
    <property type="molecule type" value="Genomic_DNA"/>
</dbReference>
<feature type="compositionally biased region" description="Polar residues" evidence="1">
    <location>
        <begin position="1205"/>
        <end position="1221"/>
    </location>
</feature>
<keyword evidence="2" id="KW-0812">Transmembrane</keyword>
<evidence type="ECO:0000313" key="3">
    <source>
        <dbReference type="EMBL" id="WOO77871.1"/>
    </source>
</evidence>
<keyword evidence="2" id="KW-1133">Transmembrane helix</keyword>
<reference evidence="3" key="1">
    <citation type="submission" date="2023-10" db="EMBL/GenBank/DDBJ databases">
        <authorList>
            <person name="Noh H."/>
        </authorList>
    </citation>
    <scope>NUCLEOTIDE SEQUENCE</scope>
    <source>
        <strain evidence="3">DUCC4014</strain>
    </source>
</reference>
<gene>
    <name evidence="3" type="ORF">LOC62_01G001429</name>
</gene>
<feature type="region of interest" description="Disordered" evidence="1">
    <location>
        <begin position="1205"/>
        <end position="1271"/>
    </location>
</feature>
<feature type="region of interest" description="Disordered" evidence="1">
    <location>
        <begin position="1371"/>
        <end position="1486"/>
    </location>
</feature>
<feature type="compositionally biased region" description="Low complexity" evidence="1">
    <location>
        <begin position="362"/>
        <end position="376"/>
    </location>
</feature>
<feature type="compositionally biased region" description="Polar residues" evidence="1">
    <location>
        <begin position="1423"/>
        <end position="1435"/>
    </location>
</feature>
<feature type="compositionally biased region" description="Polar residues" evidence="1">
    <location>
        <begin position="289"/>
        <end position="317"/>
    </location>
</feature>
<feature type="region of interest" description="Disordered" evidence="1">
    <location>
        <begin position="1300"/>
        <end position="1320"/>
    </location>
</feature>
<feature type="transmembrane region" description="Helical" evidence="2">
    <location>
        <begin position="6"/>
        <end position="28"/>
    </location>
</feature>
<sequence length="1599" mass="170026">MDVAQVALPVTATALLAALLVYQLWPVLSLLPSLNIKSLLVPAAKRNLPREFFGLPPRDTKPSFYSKLGLRGAISLTLAAHAAVALVGGWVFLAAGSGSTVALAVALTPVPACIALMAGYSLALGAAGAGRNEGEPPASVPVVEAREKDTNTRRFANWLLAGGGVTHASVFPRIFPLAFIPTIVAATLAGTMPSYARQILLGTTSALAAASIGLTAAGVYKARRQPRGPIFLPSRPDSPLADTSAEAMRHMMEGSSWLTSFSHNDTMQQSSFSLSTEAPTPPTKDERTVTPQRQRTRSKTQNGSPTSWISSRNSADSHASVPEWTFESPEKPKPAAVRSRSASMPLGSPPAYADASSNVNISNPDTTVTNSSSNTSHSFVTASAGGSILGEYEASPFQRLPRGFESIASMPPLPSLPSTASLKGPASMVSHSALIPRGSTWTLAASSDYLPTPSTAYTRLMTPALQPQELDHMDVAIHRQESTTSLLDGRRMLQPSLSTMHTPKKRTSHRPPPPLPLPADFPLPPTPTSQTPRDTWVLHDDHDVELYLDYWVTGDWVTVLPGGERVDDWGKSDRGAVSLAVLCVLACYALDMPLLVFGPTTAALWSFAASITLPAPVLCLASYLMRSRGKAQVYRKKTSTSSADTHVSLALMAEVDLPFPLDLSPKLTPPLKQPFRTDGGELRTDKVLRPKPSLTTFGFIPRVPGYSPPSQLPFAVTQQRRHTMYNGAELEAVEKAAESTFKNMDKRRSQEVWCANGQAREGLSATGRAVEMLKPAPALCVMEDTRRNSGMLKRLRGGIVSMLAGDISVVDEEKTIEGAATQLPAGAASPPHSTVRNSGISHDAHDHAVEIRTASVARLSASPSFILGLEGQEEKVNSHLGWLPAALLPALLSPRKPAEQKTAKKSRSTTSLKNAVTMRKKSSASKVGLGRSKPSTIKSVPSDSQPDVRLPFSPSLDNIASATPYSHRRRSSKKHRRNFSSIDLSTDSHAPMSSTPYVRGGHIRQASSLSLPAVDFSRGDFFSRPSDMGVDLPPVPTLTRISTAPSQRIYMDTAEAITASNEMDMSIANNAALARLLLGDDPAAAAEWASLQNTSFMRDVLIAQAFTNTSGYRSTPASGTPASRARSISDNDTYVSFTVGPRRARASIVYREPPVELVVAVGDSDNSASYTPPRATASFANQASFVTAPTTSGTGEMESVVEMDSSQGDRYTTSAGTSSGIKASLRSLRSSPSVRSIQSVLSRARTLSTASGTNSEHATTTDESLGPFPPPLPPMPSLPVYLYKPPVSANVPLPAAHPHPPPLAAFPQNSHTDSYFGSLPSALDTQADRHLQPKDSNTSITSDTSFGETYKATVGRAIRASVITLSTEALGSLPGAPLSSDSGHDSSDDGGHGGSSDAGHSTRSMVERPPSPTPDRGARSSVHRPSTPATPTAQSGLRPLRLVEEVAKRNSLIQAKPRSPSPTETEFETRPLPRPPSQASTRVLAPVDRRYSEYRESLISSHRFSVASNHEVHAGVSGYEVGTGHRASPSTDTFGHPKQSKTSTQSGRSALSVLSEKSNSMGGSRVSLVSVDKENAGPGYMLGGRKRRSKASNGPVIRV</sequence>
<feature type="compositionally biased region" description="Basic and acidic residues" evidence="1">
    <location>
        <begin position="1382"/>
        <end position="1391"/>
    </location>
</feature>